<feature type="coiled-coil region" evidence="2">
    <location>
        <begin position="1303"/>
        <end position="1348"/>
    </location>
</feature>
<evidence type="ECO:0000313" key="4">
    <source>
        <dbReference type="EMBL" id="KAG9326818.1"/>
    </source>
</evidence>
<keyword evidence="3" id="KW-0472">Membrane</keyword>
<evidence type="ECO:0000256" key="3">
    <source>
        <dbReference type="SAM" id="Phobius"/>
    </source>
</evidence>
<evidence type="ECO:0000256" key="1">
    <source>
        <dbReference type="ARBA" id="ARBA00022737"/>
    </source>
</evidence>
<dbReference type="GO" id="GO:0005216">
    <property type="term" value="F:monoatomic ion channel activity"/>
    <property type="evidence" value="ECO:0007669"/>
    <property type="project" value="InterPro"/>
</dbReference>
<comment type="caution">
    <text evidence="4">The sequence shown here is derived from an EMBL/GenBank/DDBJ whole genome shotgun (WGS) entry which is preliminary data.</text>
</comment>
<dbReference type="Proteomes" id="UP000717515">
    <property type="component" value="Unassembled WGS sequence"/>
</dbReference>
<dbReference type="PANTHER" id="PTHR10582">
    <property type="entry name" value="TRANSIENT RECEPTOR POTENTIAL ION CHANNEL PROTEIN"/>
    <property type="match status" value="1"/>
</dbReference>
<accession>A0A9P8A8S8</accession>
<keyword evidence="3" id="KW-0812">Transmembrane</keyword>
<feature type="transmembrane region" description="Helical" evidence="3">
    <location>
        <begin position="1150"/>
        <end position="1170"/>
    </location>
</feature>
<sequence length="1367" mass="156031">MSWVFEFDNEASCNGQPFDITLGFSMMDVIIEQVESITFDLLTEQGQLLGYSETADAQTIRDWCISRNTGAQSSDVMEWRLHQRLECSNVPKRIMVSMRIESSQSVQGKAGYFEMHHMDTCISSRHVKDALLLQLKPFIWSIDTGELYDTPTSGNRPSICDYEISGDGSTATTLSIIQSQLVLDIWEMRSPTGPVLGLTTGDLGHQRLKSFTPRHCAHVQVQETLRGKVFVSISWDGTQIAVSDTSDMKSSSLDRSCRSNAPIIYRYDRDDASAKGSVVSGLGSLCLSLDYQKCKDLDSASGYGKFHMQETTNQVPAAADERFIICDGHSVSTYGVFPTWELRTTIVLDQPQQDRERIIFRNAPQELIRSLCGRYFTWAGHDDDVVSVCDMDTGAVVPCFPKILQETPERSCRKLSTCFSSNGVRLAIARDRTLTLHNSISGDELESFVVPYRDMYIKSIQFLREDKQLLVEIAADRRTSTPWEPGFLLNAETLLVLGRAYIPSPYPARVFGEHILYHRRSTLDLIRFENIIVQPHTQPDVPTTAPCNAQCPQQLSTPAECSHKFFASSGLTFEFERSTVAPRQENTAPSLVVYMQKNGEDRRKKLTIAPIHSVYDRRTNYKSAYFLEHPARLVVESSEMIMIWIVPTNPDEDLVLTLAWGFRDAGTWDTQRRVCSHQQIFFLQQENVTQPETRSCGVMNHAFSKDNAPLFLKGVRYLINVFKNADKTCGDAIIRYVGAHMNTLPDPDHIKDSILRPLFSERDDRTYKDYELFVSALLGSPHGRWVPRMGLEPEANPLWIRLTLAKTKPRAIGLAEILIDYCLSRATAEKDSRFLAPILQSLPLLTDRKQQSHSDLAIRTLRRMVYFPVKSRSYIINRHKIAHPIEFPPRWFWWLKKDRRRPLYECEDPVMQLSRHTSGGHDAGNDNFTKELYLASFDMIWQCRRHGTTGSSSNNRAVGSTAWSQIFFKALFQSPTRKVDTTVKCHDFTLEALDNPAIAALVEFKWNSLGFKYWLIRSFCQCTFYGLVLTAVFMQVYSNHQTALVGLFIAIIFLSCIFLWLEFLQFMRCKDRYFRSIFNIVDLTAFGLPLAGSINQLAIVWGPSTAEANPGFLSFSVLFISLQFLFQLRINKSVCHFVTIIIQVISKIRVFFFILAGGILAFTTAILHLLLACPFSTCEEPTTNTFPKHFYKAISTTFYFIVTLINVAFTKGDETWRLVWLQNRMKFVESAEAISFQIPGFREAHNWFPNEIYYSATPQQARKHKRDTENMIRELSTDPSDMSGPDSRAELKNVAETHTPATASELERTLEEQSLLLLRQEQQFDDQMRTIRELREQLATQKQALEVRDKTIQDQLQHILTLLAPKE</sequence>
<dbReference type="EMBL" id="JAIFTL010000013">
    <property type="protein sequence ID" value="KAG9326818.1"/>
    <property type="molecule type" value="Genomic_DNA"/>
</dbReference>
<organism evidence="4 5">
    <name type="scientific">Mortierella alpina</name>
    <name type="common">Oleaginous fungus</name>
    <name type="synonym">Mortierella renispora</name>
    <dbReference type="NCBI Taxonomy" id="64518"/>
    <lineage>
        <taxon>Eukaryota</taxon>
        <taxon>Fungi</taxon>
        <taxon>Fungi incertae sedis</taxon>
        <taxon>Mucoromycota</taxon>
        <taxon>Mortierellomycotina</taxon>
        <taxon>Mortierellomycetes</taxon>
        <taxon>Mortierellales</taxon>
        <taxon>Mortierellaceae</taxon>
        <taxon>Mortierella</taxon>
    </lineage>
</organism>
<protein>
    <recommendedName>
        <fullName evidence="6">Ion transport domain-containing protein</fullName>
    </recommendedName>
</protein>
<dbReference type="InterPro" id="IPR024862">
    <property type="entry name" value="TRPV"/>
</dbReference>
<feature type="transmembrane region" description="Helical" evidence="3">
    <location>
        <begin position="1073"/>
        <end position="1092"/>
    </location>
</feature>
<feature type="transmembrane region" description="Helical" evidence="3">
    <location>
        <begin position="1043"/>
        <end position="1061"/>
    </location>
</feature>
<dbReference type="GO" id="GO:0005886">
    <property type="term" value="C:plasma membrane"/>
    <property type="evidence" value="ECO:0007669"/>
    <property type="project" value="TreeGrafter"/>
</dbReference>
<keyword evidence="1" id="KW-0677">Repeat</keyword>
<proteinExistence type="predicted"/>
<gene>
    <name evidence="4" type="ORF">KVV02_005480</name>
</gene>
<dbReference type="SUPFAM" id="SSF69322">
    <property type="entry name" value="Tricorn protease domain 2"/>
    <property type="match status" value="1"/>
</dbReference>
<keyword evidence="3" id="KW-1133">Transmembrane helix</keyword>
<keyword evidence="2" id="KW-0175">Coiled coil</keyword>
<dbReference type="PANTHER" id="PTHR10582:SF2">
    <property type="entry name" value="INACTIVE"/>
    <property type="match status" value="1"/>
</dbReference>
<feature type="transmembrane region" description="Helical" evidence="3">
    <location>
        <begin position="1190"/>
        <end position="1209"/>
    </location>
</feature>
<feature type="transmembrane region" description="Helical" evidence="3">
    <location>
        <begin position="1112"/>
        <end position="1130"/>
    </location>
</feature>
<name>A0A9P8A8S8_MORAP</name>
<evidence type="ECO:0000256" key="2">
    <source>
        <dbReference type="SAM" id="Coils"/>
    </source>
</evidence>
<evidence type="ECO:0000313" key="5">
    <source>
        <dbReference type="Proteomes" id="UP000717515"/>
    </source>
</evidence>
<dbReference type="GO" id="GO:0098703">
    <property type="term" value="P:calcium ion import across plasma membrane"/>
    <property type="evidence" value="ECO:0007669"/>
    <property type="project" value="TreeGrafter"/>
</dbReference>
<evidence type="ECO:0008006" key="6">
    <source>
        <dbReference type="Google" id="ProtNLM"/>
    </source>
</evidence>
<reference evidence="4" key="1">
    <citation type="submission" date="2021-07" db="EMBL/GenBank/DDBJ databases">
        <title>Draft genome of Mortierella alpina, strain LL118, isolated from an aspen leaf litter sample.</title>
        <authorList>
            <person name="Yang S."/>
            <person name="Vinatzer B.A."/>
        </authorList>
    </citation>
    <scope>NUCLEOTIDE SEQUENCE</scope>
    <source>
        <strain evidence="4">LL118</strain>
    </source>
</reference>